<feature type="non-terminal residue" evidence="2">
    <location>
        <position position="1"/>
    </location>
</feature>
<name>A0A7R8ZR65_9CRUS</name>
<evidence type="ECO:0000256" key="1">
    <source>
        <dbReference type="SAM" id="MobiDB-lite"/>
    </source>
</evidence>
<protein>
    <submittedName>
        <fullName evidence="2">Uncharacterized protein</fullName>
    </submittedName>
</protein>
<organism evidence="2">
    <name type="scientific">Cyprideis torosa</name>
    <dbReference type="NCBI Taxonomy" id="163714"/>
    <lineage>
        <taxon>Eukaryota</taxon>
        <taxon>Metazoa</taxon>
        <taxon>Ecdysozoa</taxon>
        <taxon>Arthropoda</taxon>
        <taxon>Crustacea</taxon>
        <taxon>Oligostraca</taxon>
        <taxon>Ostracoda</taxon>
        <taxon>Podocopa</taxon>
        <taxon>Podocopida</taxon>
        <taxon>Cytherocopina</taxon>
        <taxon>Cytheroidea</taxon>
        <taxon>Cytherideidae</taxon>
        <taxon>Cyprideis</taxon>
    </lineage>
</organism>
<gene>
    <name evidence="2" type="ORF">CTOB1V02_LOCUS9084</name>
</gene>
<dbReference type="EMBL" id="OB663305">
    <property type="protein sequence ID" value="CAD7231232.1"/>
    <property type="molecule type" value="Genomic_DNA"/>
</dbReference>
<feature type="region of interest" description="Disordered" evidence="1">
    <location>
        <begin position="1"/>
        <end position="71"/>
    </location>
</feature>
<feature type="compositionally biased region" description="Polar residues" evidence="1">
    <location>
        <begin position="1"/>
        <end position="13"/>
    </location>
</feature>
<feature type="compositionally biased region" description="Polar residues" evidence="1">
    <location>
        <begin position="57"/>
        <end position="68"/>
    </location>
</feature>
<sequence>GSSPLPCEATQTDRAPVPSPGKECATQTSPSLSHKDMPPGRAECGVQATPPNEEANRTSTSGSATSNGFPPAHVWLEAVGERSQLIPPVVIALKDMGHRHPEISCSSSS</sequence>
<dbReference type="AlphaFoldDB" id="A0A7R8ZR65"/>
<reference evidence="2" key="1">
    <citation type="submission" date="2020-11" db="EMBL/GenBank/DDBJ databases">
        <authorList>
            <person name="Tran Van P."/>
        </authorList>
    </citation>
    <scope>NUCLEOTIDE SEQUENCE</scope>
</reference>
<accession>A0A7R8ZR65</accession>
<proteinExistence type="predicted"/>
<evidence type="ECO:0000313" key="2">
    <source>
        <dbReference type="EMBL" id="CAD7231232.1"/>
    </source>
</evidence>